<evidence type="ECO:0000256" key="3">
    <source>
        <dbReference type="ARBA" id="ARBA00060902"/>
    </source>
</evidence>
<feature type="signal peptide" evidence="4">
    <location>
        <begin position="1"/>
        <end position="22"/>
    </location>
</feature>
<comment type="similarity">
    <text evidence="3">Belongs to the TO family.</text>
</comment>
<dbReference type="KEGG" id="scac:106094548"/>
<dbReference type="OrthoDB" id="8175281at2759"/>
<proteinExistence type="inferred from homology"/>
<dbReference type="PANTHER" id="PTHR11008:SF25">
    <property type="entry name" value="IP09473P-RELATED"/>
    <property type="match status" value="1"/>
</dbReference>
<dbReference type="GO" id="GO:0007623">
    <property type="term" value="P:circadian rhythm"/>
    <property type="evidence" value="ECO:0007669"/>
    <property type="project" value="UniProtKB-ARBA"/>
</dbReference>
<evidence type="ECO:0000313" key="5">
    <source>
        <dbReference type="EnsemblMetazoa" id="SCAU009717-PA"/>
    </source>
</evidence>
<dbReference type="FunFam" id="3.15.10.30:FF:000001">
    <property type="entry name" value="Takeout-like protein 1"/>
    <property type="match status" value="1"/>
</dbReference>
<keyword evidence="2" id="KW-0090">Biological rhythms</keyword>
<reference evidence="5" key="1">
    <citation type="submission" date="2020-05" db="UniProtKB">
        <authorList>
            <consortium name="EnsemblMetazoa"/>
        </authorList>
    </citation>
    <scope>IDENTIFICATION</scope>
    <source>
        <strain evidence="5">USDA</strain>
    </source>
</reference>
<dbReference type="SMART" id="SM00700">
    <property type="entry name" value="JHBP"/>
    <property type="match status" value="1"/>
</dbReference>
<evidence type="ECO:0000256" key="4">
    <source>
        <dbReference type="SAM" id="SignalP"/>
    </source>
</evidence>
<dbReference type="Proteomes" id="UP000095300">
    <property type="component" value="Unassembled WGS sequence"/>
</dbReference>
<evidence type="ECO:0000256" key="2">
    <source>
        <dbReference type="ARBA" id="ARBA00023108"/>
    </source>
</evidence>
<evidence type="ECO:0008006" key="7">
    <source>
        <dbReference type="Google" id="ProtNLM"/>
    </source>
</evidence>
<dbReference type="AlphaFoldDB" id="A0A1I8PNL3"/>
<dbReference type="Pfam" id="PF06585">
    <property type="entry name" value="JHBP"/>
    <property type="match status" value="1"/>
</dbReference>
<feature type="chain" id="PRO_5009327066" description="Hemolymph juvenile hormone binding protein" evidence="4">
    <location>
        <begin position="23"/>
        <end position="260"/>
    </location>
</feature>
<dbReference type="PANTHER" id="PTHR11008">
    <property type="entry name" value="PROTEIN TAKEOUT-LIKE PROTEIN"/>
    <property type="match status" value="1"/>
</dbReference>
<dbReference type="Gene3D" id="3.15.10.30">
    <property type="entry name" value="Haemolymph juvenile hormone binding protein"/>
    <property type="match status" value="1"/>
</dbReference>
<keyword evidence="1 4" id="KW-0732">Signal</keyword>
<sequence>MRIQNQIGFLVLIAVAATGVNADKYLAEKPDFLTPCKQTDPGFNRCFAKNFQSSFTNWNDGLPGLKSLGSFDPLHVKSVTIAEDGSGPVSINIGLTNLVLTGLKHTTVDDASFNPTKLITKVKFTVPKVQIDADYKVKGRVLTLPLDGNGKAKIVIEKLKMEVAVRLNLRKEDGALFTDVEKTRLEIHEVGGFQLRLDNLFNGQKVLEETATSLFNDNWRDLYEVMKPSISATVQTVMNDRFSKIFHYVPVTYYISDIEE</sequence>
<evidence type="ECO:0000256" key="1">
    <source>
        <dbReference type="ARBA" id="ARBA00022729"/>
    </source>
</evidence>
<protein>
    <recommendedName>
        <fullName evidence="7">Hemolymph juvenile hormone binding protein</fullName>
    </recommendedName>
</protein>
<name>A0A1I8PNL3_STOCA</name>
<dbReference type="EnsemblMetazoa" id="SCAU009717-RA">
    <property type="protein sequence ID" value="SCAU009717-PA"/>
    <property type="gene ID" value="SCAU009717"/>
</dbReference>
<gene>
    <name evidence="5" type="primary">106094548</name>
</gene>
<evidence type="ECO:0000313" key="6">
    <source>
        <dbReference type="Proteomes" id="UP000095300"/>
    </source>
</evidence>
<dbReference type="GO" id="GO:0005615">
    <property type="term" value="C:extracellular space"/>
    <property type="evidence" value="ECO:0007669"/>
    <property type="project" value="TreeGrafter"/>
</dbReference>
<organism evidence="5 6">
    <name type="scientific">Stomoxys calcitrans</name>
    <name type="common">Stable fly</name>
    <name type="synonym">Conops calcitrans</name>
    <dbReference type="NCBI Taxonomy" id="35570"/>
    <lineage>
        <taxon>Eukaryota</taxon>
        <taxon>Metazoa</taxon>
        <taxon>Ecdysozoa</taxon>
        <taxon>Arthropoda</taxon>
        <taxon>Hexapoda</taxon>
        <taxon>Insecta</taxon>
        <taxon>Pterygota</taxon>
        <taxon>Neoptera</taxon>
        <taxon>Endopterygota</taxon>
        <taxon>Diptera</taxon>
        <taxon>Brachycera</taxon>
        <taxon>Muscomorpha</taxon>
        <taxon>Muscoidea</taxon>
        <taxon>Muscidae</taxon>
        <taxon>Stomoxys</taxon>
    </lineage>
</organism>
<keyword evidence="6" id="KW-1185">Reference proteome</keyword>
<dbReference type="InterPro" id="IPR010562">
    <property type="entry name" value="Haemolymph_juvenile_hormone-bd"/>
</dbReference>
<accession>A0A1I8PNL3</accession>
<dbReference type="VEuPathDB" id="VectorBase:SCAU009717"/>
<dbReference type="InterPro" id="IPR038606">
    <property type="entry name" value="To_sf"/>
</dbReference>